<feature type="transmembrane region" description="Helical" evidence="11">
    <location>
        <begin position="12"/>
        <end position="36"/>
    </location>
</feature>
<reference evidence="13" key="2">
    <citation type="submission" date="2015-01" db="EMBL/GenBank/DDBJ databases">
        <title>Evolutionary Origins and Diversification of the Mycorrhizal Mutualists.</title>
        <authorList>
            <consortium name="DOE Joint Genome Institute"/>
            <consortium name="Mycorrhizal Genomics Consortium"/>
            <person name="Kohler A."/>
            <person name="Kuo A."/>
            <person name="Nagy L.G."/>
            <person name="Floudas D."/>
            <person name="Copeland A."/>
            <person name="Barry K.W."/>
            <person name="Cichocki N."/>
            <person name="Veneault-Fourrey C."/>
            <person name="LaButti K."/>
            <person name="Lindquist E.A."/>
            <person name="Lipzen A."/>
            <person name="Lundell T."/>
            <person name="Morin E."/>
            <person name="Murat C."/>
            <person name="Riley R."/>
            <person name="Ohm R."/>
            <person name="Sun H."/>
            <person name="Tunlid A."/>
            <person name="Henrissat B."/>
            <person name="Grigoriev I.V."/>
            <person name="Hibbett D.S."/>
            <person name="Martin F."/>
        </authorList>
    </citation>
    <scope>NUCLEOTIDE SEQUENCE [LARGE SCALE GENOMIC DNA]</scope>
    <source>
        <strain evidence="13">Foug A</strain>
    </source>
</reference>
<keyword evidence="13" id="KW-1185">Reference proteome</keyword>
<dbReference type="InterPro" id="IPR050121">
    <property type="entry name" value="Cytochrome_P450_monoxygenase"/>
</dbReference>
<dbReference type="Gene3D" id="1.10.630.10">
    <property type="entry name" value="Cytochrome P450"/>
    <property type="match status" value="1"/>
</dbReference>
<keyword evidence="5 9" id="KW-0479">Metal-binding</keyword>
<keyword evidence="11" id="KW-0812">Transmembrane</keyword>
<sequence>MSLPDTDIPHGGINLPTVLTLLLSTVVFVHLVPFIADPFSQRRIPGPFLAKFSDLWLGWVTSHGHRSDVVHELHKKYGTVPMSTRGCNIIDAGEGPLVRLAPNHVSVANPDALQIVYAHGNGSLKSNFYDAFVSIHRGLFNTRDRAQHTRKRKIVSHTFSPKSMLEFEPIARSYVDQLFKQWDCLYDSALKGGAGTDGEGGWHGRDGRLWFDCLPWYNYLAFDIIGAHGLFFMTVLGGSDIVTGDLAFGAPFGMIENGKDSAPVAVSHEAAIDSYGSEEECAVVHIPAIQILNRRGEFSASMGTFPPHWRPYIRLLPWFRQGSVAVKNLAGLAVAAVAKRLTTPTDRVDLLSQLQAGRDDEGNPMGREELTAEALTQLIAGSDTTSNSSCAISYHIARHPHVQEKLQKELDEALTSEDDIVTTYEQVKRLPYLEAVINEGLRVHSTSSIGLPRVAPEGGLTVNGIHFPEGTILSVPTYTIHRDKEAWGEDADEFRPERWFERDVTAMNKAFNPFSYGPRACVGRNLASMELLVIISSVFRRYHFVLAEPGKPLDTREGFLRKPVECLVGIKRRGS</sequence>
<dbReference type="Proteomes" id="UP000053989">
    <property type="component" value="Unassembled WGS sequence"/>
</dbReference>
<dbReference type="OrthoDB" id="1470350at2759"/>
<dbReference type="PANTHER" id="PTHR24305:SF29">
    <property type="entry name" value="BENZOATE-PARA-HYDROXYLASE"/>
    <property type="match status" value="1"/>
</dbReference>
<dbReference type="EMBL" id="KN822004">
    <property type="protein sequence ID" value="KIM70641.1"/>
    <property type="molecule type" value="Genomic_DNA"/>
</dbReference>
<protein>
    <recommendedName>
        <fullName evidence="14">Cytochrome P450 monooxygenase pc-bph</fullName>
    </recommendedName>
</protein>
<keyword evidence="11" id="KW-1133">Transmembrane helix</keyword>
<dbReference type="GO" id="GO:0004497">
    <property type="term" value="F:monooxygenase activity"/>
    <property type="evidence" value="ECO:0007669"/>
    <property type="project" value="UniProtKB-KW"/>
</dbReference>
<dbReference type="HOGENOM" id="CLU_001570_14_0_1"/>
<evidence type="ECO:0000256" key="8">
    <source>
        <dbReference type="ARBA" id="ARBA00023033"/>
    </source>
</evidence>
<name>A0A0C3ES79_9AGAM</name>
<evidence type="ECO:0000256" key="4">
    <source>
        <dbReference type="ARBA" id="ARBA00022617"/>
    </source>
</evidence>
<evidence type="ECO:0000256" key="9">
    <source>
        <dbReference type="PIRSR" id="PIRSR602401-1"/>
    </source>
</evidence>
<reference evidence="12 13" key="1">
    <citation type="submission" date="2014-04" db="EMBL/GenBank/DDBJ databases">
        <authorList>
            <consortium name="DOE Joint Genome Institute"/>
            <person name="Kuo A."/>
            <person name="Kohler A."/>
            <person name="Nagy L.G."/>
            <person name="Floudas D."/>
            <person name="Copeland A."/>
            <person name="Barry K.W."/>
            <person name="Cichocki N."/>
            <person name="Veneault-Fourrey C."/>
            <person name="LaButti K."/>
            <person name="Lindquist E.A."/>
            <person name="Lipzen A."/>
            <person name="Lundell T."/>
            <person name="Morin E."/>
            <person name="Murat C."/>
            <person name="Sun H."/>
            <person name="Tunlid A."/>
            <person name="Henrissat B."/>
            <person name="Grigoriev I.V."/>
            <person name="Hibbett D.S."/>
            <person name="Martin F."/>
            <person name="Nordberg H.P."/>
            <person name="Cantor M.N."/>
            <person name="Hua S.X."/>
        </authorList>
    </citation>
    <scope>NUCLEOTIDE SEQUENCE [LARGE SCALE GENOMIC DNA]</scope>
    <source>
        <strain evidence="12 13">Foug A</strain>
    </source>
</reference>
<keyword evidence="4 9" id="KW-0349">Heme</keyword>
<dbReference type="GO" id="GO:0020037">
    <property type="term" value="F:heme binding"/>
    <property type="evidence" value="ECO:0007669"/>
    <property type="project" value="InterPro"/>
</dbReference>
<evidence type="ECO:0000256" key="7">
    <source>
        <dbReference type="ARBA" id="ARBA00023004"/>
    </source>
</evidence>
<dbReference type="STRING" id="1036808.A0A0C3ES79"/>
<gene>
    <name evidence="12" type="ORF">SCLCIDRAFT_18723</name>
</gene>
<keyword evidence="11" id="KW-0472">Membrane</keyword>
<comment type="similarity">
    <text evidence="3 10">Belongs to the cytochrome P450 family.</text>
</comment>
<dbReference type="InterPro" id="IPR001128">
    <property type="entry name" value="Cyt_P450"/>
</dbReference>
<evidence type="ECO:0000313" key="12">
    <source>
        <dbReference type="EMBL" id="KIM70641.1"/>
    </source>
</evidence>
<keyword evidence="6 10" id="KW-0560">Oxidoreductase</keyword>
<dbReference type="PRINTS" id="PR00463">
    <property type="entry name" value="EP450I"/>
</dbReference>
<proteinExistence type="inferred from homology"/>
<keyword evidence="7 9" id="KW-0408">Iron</keyword>
<evidence type="ECO:0000256" key="2">
    <source>
        <dbReference type="ARBA" id="ARBA00005179"/>
    </source>
</evidence>
<dbReference type="GO" id="GO:0005506">
    <property type="term" value="F:iron ion binding"/>
    <property type="evidence" value="ECO:0007669"/>
    <property type="project" value="InterPro"/>
</dbReference>
<dbReference type="Pfam" id="PF00067">
    <property type="entry name" value="p450"/>
    <property type="match status" value="1"/>
</dbReference>
<evidence type="ECO:0000256" key="3">
    <source>
        <dbReference type="ARBA" id="ARBA00010617"/>
    </source>
</evidence>
<evidence type="ECO:0008006" key="14">
    <source>
        <dbReference type="Google" id="ProtNLM"/>
    </source>
</evidence>
<evidence type="ECO:0000256" key="1">
    <source>
        <dbReference type="ARBA" id="ARBA00001971"/>
    </source>
</evidence>
<dbReference type="InterPro" id="IPR017972">
    <property type="entry name" value="Cyt_P450_CS"/>
</dbReference>
<dbReference type="PANTHER" id="PTHR24305">
    <property type="entry name" value="CYTOCHROME P450"/>
    <property type="match status" value="1"/>
</dbReference>
<dbReference type="PRINTS" id="PR00385">
    <property type="entry name" value="P450"/>
</dbReference>
<feature type="binding site" description="axial binding residue" evidence="9">
    <location>
        <position position="521"/>
    </location>
    <ligand>
        <name>heme</name>
        <dbReference type="ChEBI" id="CHEBI:30413"/>
    </ligand>
    <ligandPart>
        <name>Fe</name>
        <dbReference type="ChEBI" id="CHEBI:18248"/>
    </ligandPart>
</feature>
<dbReference type="SUPFAM" id="SSF48264">
    <property type="entry name" value="Cytochrome P450"/>
    <property type="match status" value="1"/>
</dbReference>
<dbReference type="CDD" id="cd11061">
    <property type="entry name" value="CYP67-like"/>
    <property type="match status" value="1"/>
</dbReference>
<comment type="pathway">
    <text evidence="2">Secondary metabolite biosynthesis.</text>
</comment>
<accession>A0A0C3ES79</accession>
<dbReference type="InParanoid" id="A0A0C3ES79"/>
<comment type="cofactor">
    <cofactor evidence="1 9">
        <name>heme</name>
        <dbReference type="ChEBI" id="CHEBI:30413"/>
    </cofactor>
</comment>
<evidence type="ECO:0000313" key="13">
    <source>
        <dbReference type="Proteomes" id="UP000053989"/>
    </source>
</evidence>
<dbReference type="AlphaFoldDB" id="A0A0C3ES79"/>
<evidence type="ECO:0000256" key="11">
    <source>
        <dbReference type="SAM" id="Phobius"/>
    </source>
</evidence>
<dbReference type="InterPro" id="IPR036396">
    <property type="entry name" value="Cyt_P450_sf"/>
</dbReference>
<dbReference type="InterPro" id="IPR002401">
    <property type="entry name" value="Cyt_P450_E_grp-I"/>
</dbReference>
<dbReference type="GO" id="GO:0016705">
    <property type="term" value="F:oxidoreductase activity, acting on paired donors, with incorporation or reduction of molecular oxygen"/>
    <property type="evidence" value="ECO:0007669"/>
    <property type="project" value="InterPro"/>
</dbReference>
<keyword evidence="8 10" id="KW-0503">Monooxygenase</keyword>
<dbReference type="PROSITE" id="PS00086">
    <property type="entry name" value="CYTOCHROME_P450"/>
    <property type="match status" value="1"/>
</dbReference>
<evidence type="ECO:0000256" key="6">
    <source>
        <dbReference type="ARBA" id="ARBA00023002"/>
    </source>
</evidence>
<evidence type="ECO:0000256" key="10">
    <source>
        <dbReference type="RuleBase" id="RU000461"/>
    </source>
</evidence>
<evidence type="ECO:0000256" key="5">
    <source>
        <dbReference type="ARBA" id="ARBA00022723"/>
    </source>
</evidence>
<organism evidence="12 13">
    <name type="scientific">Scleroderma citrinum Foug A</name>
    <dbReference type="NCBI Taxonomy" id="1036808"/>
    <lineage>
        <taxon>Eukaryota</taxon>
        <taxon>Fungi</taxon>
        <taxon>Dikarya</taxon>
        <taxon>Basidiomycota</taxon>
        <taxon>Agaricomycotina</taxon>
        <taxon>Agaricomycetes</taxon>
        <taxon>Agaricomycetidae</taxon>
        <taxon>Boletales</taxon>
        <taxon>Sclerodermatineae</taxon>
        <taxon>Sclerodermataceae</taxon>
        <taxon>Scleroderma</taxon>
    </lineage>
</organism>